<dbReference type="CDD" id="cd23714">
    <property type="entry name" value="beta-trefoil_Ricin_MtaL"/>
    <property type="match status" value="1"/>
</dbReference>
<name>A0A8H5AX36_9AGAR</name>
<organism evidence="1 2">
    <name type="scientific">Psilocybe cf. subviscida</name>
    <dbReference type="NCBI Taxonomy" id="2480587"/>
    <lineage>
        <taxon>Eukaryota</taxon>
        <taxon>Fungi</taxon>
        <taxon>Dikarya</taxon>
        <taxon>Basidiomycota</taxon>
        <taxon>Agaricomycotina</taxon>
        <taxon>Agaricomycetes</taxon>
        <taxon>Agaricomycetidae</taxon>
        <taxon>Agaricales</taxon>
        <taxon>Agaricineae</taxon>
        <taxon>Strophariaceae</taxon>
        <taxon>Psilocybe</taxon>
    </lineage>
</organism>
<keyword evidence="2" id="KW-1185">Reference proteome</keyword>
<dbReference type="OrthoDB" id="3048202at2759"/>
<accession>A0A8H5AX36</accession>
<dbReference type="AlphaFoldDB" id="A0A8H5AX36"/>
<evidence type="ECO:0000313" key="2">
    <source>
        <dbReference type="Proteomes" id="UP000567179"/>
    </source>
</evidence>
<proteinExistence type="predicted"/>
<gene>
    <name evidence="1" type="ORF">D9619_003757</name>
</gene>
<dbReference type="Proteomes" id="UP000567179">
    <property type="component" value="Unassembled WGS sequence"/>
</dbReference>
<protein>
    <submittedName>
        <fullName evidence="1">Uncharacterized protein</fullName>
    </submittedName>
</protein>
<dbReference type="Gene3D" id="2.80.10.50">
    <property type="match status" value="1"/>
</dbReference>
<evidence type="ECO:0000313" key="1">
    <source>
        <dbReference type="EMBL" id="KAF5312534.1"/>
    </source>
</evidence>
<sequence>MNSNIELMAGGQFRILNGQGLARNLPGGGQQGPQMTEITVTAFSGIYSTASSLHRWTIAPAESEGAFIITNAGSGNKAYVRDEEKDADVLGYSEDSTKFAIERSGSGEYTGAHHESRGPEQIKAVNKDLLWTVGDNGSVSLEPANGNLTQHFHFERALN</sequence>
<comment type="caution">
    <text evidence="1">The sequence shown here is derived from an EMBL/GenBank/DDBJ whole genome shotgun (WGS) entry which is preliminary data.</text>
</comment>
<dbReference type="EMBL" id="JAACJJ010000056">
    <property type="protein sequence ID" value="KAF5312534.1"/>
    <property type="molecule type" value="Genomic_DNA"/>
</dbReference>
<reference evidence="1 2" key="1">
    <citation type="journal article" date="2020" name="ISME J.">
        <title>Uncovering the hidden diversity of litter-decomposition mechanisms in mushroom-forming fungi.</title>
        <authorList>
            <person name="Floudas D."/>
            <person name="Bentzer J."/>
            <person name="Ahren D."/>
            <person name="Johansson T."/>
            <person name="Persson P."/>
            <person name="Tunlid A."/>
        </authorList>
    </citation>
    <scope>NUCLEOTIDE SEQUENCE [LARGE SCALE GENOMIC DNA]</scope>
    <source>
        <strain evidence="1 2">CBS 101986</strain>
    </source>
</reference>